<name>A0A1B8GUP2_9PEZI</name>
<protein>
    <submittedName>
        <fullName evidence="2">Uncharacterized protein</fullName>
    </submittedName>
</protein>
<reference evidence="2 3" key="1">
    <citation type="submission" date="2016-03" db="EMBL/GenBank/DDBJ databases">
        <title>Comparative genomics of Pseudogymnoascus destructans, the fungus causing white-nose syndrome of bats.</title>
        <authorList>
            <person name="Palmer J.M."/>
            <person name="Drees K.P."/>
            <person name="Foster J.T."/>
            <person name="Lindner D.L."/>
        </authorList>
    </citation>
    <scope>NUCLEOTIDE SEQUENCE [LARGE SCALE GENOMIC DNA]</scope>
    <source>
        <strain evidence="2 3">UAMH 10579</strain>
    </source>
</reference>
<reference evidence="3" key="2">
    <citation type="journal article" date="2018" name="Nat. Commun.">
        <title>Extreme sensitivity to ultraviolet light in the fungal pathogen causing white-nose syndrome of bats.</title>
        <authorList>
            <person name="Palmer J.M."/>
            <person name="Drees K.P."/>
            <person name="Foster J.T."/>
            <person name="Lindner D.L."/>
        </authorList>
    </citation>
    <scope>NUCLEOTIDE SEQUENCE [LARGE SCALE GENOMIC DNA]</scope>
    <source>
        <strain evidence="3">UAMH 10579</strain>
    </source>
</reference>
<gene>
    <name evidence="2" type="ORF">VE01_02971</name>
</gene>
<feature type="region of interest" description="Disordered" evidence="1">
    <location>
        <begin position="26"/>
        <end position="64"/>
    </location>
</feature>
<sequence length="104" mass="11746">MGIPTDNARLGISPDQILTKLHHAFSAQTAPCKSENTSGATRQRKGRRLQKPQYRCSANRQSEEGRWKTIIPESTRLKIRQIFGGEVYEKDAGEMETAPFLSRD</sequence>
<dbReference type="GeneID" id="28836357"/>
<dbReference type="EMBL" id="KV460212">
    <property type="protein sequence ID" value="OBT99546.1"/>
    <property type="molecule type" value="Genomic_DNA"/>
</dbReference>
<evidence type="ECO:0000256" key="1">
    <source>
        <dbReference type="SAM" id="MobiDB-lite"/>
    </source>
</evidence>
<keyword evidence="3" id="KW-1185">Reference proteome</keyword>
<evidence type="ECO:0000313" key="3">
    <source>
        <dbReference type="Proteomes" id="UP000091956"/>
    </source>
</evidence>
<dbReference type="Proteomes" id="UP000091956">
    <property type="component" value="Unassembled WGS sequence"/>
</dbReference>
<dbReference type="RefSeq" id="XP_018133279.1">
    <property type="nucleotide sequence ID" value="XM_018272472.2"/>
</dbReference>
<proteinExistence type="predicted"/>
<dbReference type="OrthoDB" id="3437551at2759"/>
<organism evidence="2 3">
    <name type="scientific">Pseudogymnoascus verrucosus</name>
    <dbReference type="NCBI Taxonomy" id="342668"/>
    <lineage>
        <taxon>Eukaryota</taxon>
        <taxon>Fungi</taxon>
        <taxon>Dikarya</taxon>
        <taxon>Ascomycota</taxon>
        <taxon>Pezizomycotina</taxon>
        <taxon>Leotiomycetes</taxon>
        <taxon>Thelebolales</taxon>
        <taxon>Thelebolaceae</taxon>
        <taxon>Pseudogymnoascus</taxon>
    </lineage>
</organism>
<evidence type="ECO:0000313" key="2">
    <source>
        <dbReference type="EMBL" id="OBT99546.1"/>
    </source>
</evidence>
<accession>A0A1B8GUP2</accession>
<feature type="compositionally biased region" description="Polar residues" evidence="1">
    <location>
        <begin position="26"/>
        <end position="41"/>
    </location>
</feature>
<dbReference type="AlphaFoldDB" id="A0A1B8GUP2"/>